<name>A0A1B2J848_PICPA</name>
<evidence type="ECO:0000256" key="2">
    <source>
        <dbReference type="SAM" id="MobiDB-lite"/>
    </source>
</evidence>
<feature type="coiled-coil region" evidence="1">
    <location>
        <begin position="1195"/>
        <end position="1254"/>
    </location>
</feature>
<feature type="compositionally biased region" description="Acidic residues" evidence="2">
    <location>
        <begin position="1"/>
        <end position="10"/>
    </location>
</feature>
<keyword evidence="1" id="KW-0175">Coiled coil</keyword>
<keyword evidence="5" id="KW-1185">Reference proteome</keyword>
<dbReference type="PANTHER" id="PTHR28260">
    <property type="entry name" value="SPINDLE POLE BODY COMPONENT SPC105"/>
    <property type="match status" value="1"/>
</dbReference>
<dbReference type="OrthoDB" id="5592879at2759"/>
<proteinExistence type="predicted"/>
<evidence type="ECO:0000259" key="3">
    <source>
        <dbReference type="SMART" id="SM00787"/>
    </source>
</evidence>
<dbReference type="InterPro" id="IPR013253">
    <property type="entry name" value="Spc7_domain"/>
</dbReference>
<sequence>MGPPGDEENANSDNKEPIPYRRHSLASTTSARSILKQVSSNVFQDTKDENKTITVMQQSFLDGTTNALSALRTGSYSKVKPRPSRRVTFAPEVTLHKIDLIPQYIEPEKGPRRRESFQGFSAAQILRDGPFPDEDELREDDDEAIGREMLNDSSEDEASATESENLMGNLQHQGITETQEDELKDSESLSPIVPDEFDSLFDEAPDQAFSMELTQIQLPIPYQRLNDDLEGKQAESSEVASQVEHNQVLTSLNLQESKIDDREPENASHKHSQAGYQIHIEDNVPMELTTAVSQADQSTDIEDEVPMELTQTVSQAKRQFDTEDDVPMELTQVVSQAERQLHAEDEVPMELTQTVSQTERQLHTEDEIPMELTQTVSQTQQLKRKEQDIEDNTIKLNHYASRSDEHSKMATKIDGENVKELSQSIGQTQSTHQMQIQEDSPLAHLQLEGQSLTQIISQPDQIPQSELQSTTQSVFQTRTDIDNGEVQTEEKATLDLSDNQLQVDSGTRTEPNIAVKLSNSTSQAETELQHPEEQLLTRNIQTLPGLQSTQGVSGNLSSASPQIYEQVQVNDGIVSMEKEQTKTQFGNDTLPDDEIQPMEITQYIGRKSTDPRLQRGNLAANVERAQHDQALQSEEKQVPIIPTQVAPQMVAEGQIRMENLHTISQLSKDLESGDYLQPMEITEQIFASNSVASVELIHGLLAKETQTSNDIVRKESTEDGTAFREMGERSFTKDAENAPLCEANVAQRDAVPNHISYQPSETQADQERSSRPSSKSKKGSKIKPVCVQELEDEDQEFAASTETPRPSSSRGSCTGPTISHSPKKTPSSSSKIRTTSNGSPVSEKKGHKRRKLNNDSPLMDQSLQIVEKITLVEPEVSAPSAIDPSNSKRTPSPTVDNYPKRRASLNGPLTPQKESSLSLQEKILSLTPKNRKHKKRFSLDISRLEKQVQSNSPKNLQDPFKLGSPMQFKCQTATSIVPLAETSFLDDSEQALLNSQDDYINVSLSEFLSSINVTFYDDLDVDCVPYKNGKKFDMKPSLQEFLYAFNRLNFLQLLEFSCKELSSNIDEGKKIFSNLETEILEDNPPLIREYMELQHNSQLKKEMQRDFHLVKNYSRQQARGIWYNWRLQLLKGIEESVVKKVQTSREGNLQLQKQLEQLTKEYDEQYKNHFVVLKEKLTHLRKCKQLSEAVDKTELEKFKNSFDKLYKEIEAKQQEIKSMQAQLDSLNKDIVLLNENMLQATKLLENKKDIKEQQLDKSMDRFKKICDELNIRFIALDQKSWELKFEMHDVISVNYSLLQNRCVTVSWLLKGKSFLSPSLVESYLTGSKFLDLSERCKRIENIDRVLTKLDLRFPIRRGKDDSVTMTSIELIENCKVSFEINIRKWILKEDFLKISTRYYEKEERAQKKEDAELLAKFNQQTFQIC</sequence>
<dbReference type="GO" id="GO:0000776">
    <property type="term" value="C:kinetochore"/>
    <property type="evidence" value="ECO:0007669"/>
    <property type="project" value="TreeGrafter"/>
</dbReference>
<dbReference type="PANTHER" id="PTHR28260:SF1">
    <property type="entry name" value="SPINDLE POLE BODY COMPONENT SPC105"/>
    <property type="match status" value="1"/>
</dbReference>
<organism evidence="4 5">
    <name type="scientific">Komagataella pastoris</name>
    <name type="common">Yeast</name>
    <name type="synonym">Pichia pastoris</name>
    <dbReference type="NCBI Taxonomy" id="4922"/>
    <lineage>
        <taxon>Eukaryota</taxon>
        <taxon>Fungi</taxon>
        <taxon>Dikarya</taxon>
        <taxon>Ascomycota</taxon>
        <taxon>Saccharomycotina</taxon>
        <taxon>Pichiomycetes</taxon>
        <taxon>Pichiales</taxon>
        <taxon>Pichiaceae</taxon>
        <taxon>Komagataella</taxon>
    </lineage>
</organism>
<evidence type="ECO:0000256" key="1">
    <source>
        <dbReference type="SAM" id="Coils"/>
    </source>
</evidence>
<accession>A0A1B2J848</accession>
<dbReference type="EMBL" id="CP014584">
    <property type="protein sequence ID" value="ANZ74163.1"/>
    <property type="molecule type" value="Genomic_DNA"/>
</dbReference>
<dbReference type="Proteomes" id="UP000094565">
    <property type="component" value="Chromosome 1"/>
</dbReference>
<reference evidence="4 5" key="1">
    <citation type="submission" date="2016-02" db="EMBL/GenBank/DDBJ databases">
        <title>Comparative genomic and transcriptomic foundation for Pichia pastoris.</title>
        <authorList>
            <person name="Love K.R."/>
            <person name="Shah K.A."/>
            <person name="Whittaker C.A."/>
            <person name="Wu J."/>
            <person name="Bartlett M.C."/>
            <person name="Ma D."/>
            <person name="Leeson R.L."/>
            <person name="Priest M."/>
            <person name="Young S.K."/>
            <person name="Love J.C."/>
        </authorList>
    </citation>
    <scope>NUCLEOTIDE SEQUENCE [LARGE SCALE GENOMIC DNA]</scope>
    <source>
        <strain evidence="4 5">ATCC 28485</strain>
    </source>
</reference>
<evidence type="ECO:0000313" key="5">
    <source>
        <dbReference type="Proteomes" id="UP000094565"/>
    </source>
</evidence>
<feature type="compositionally biased region" description="Basic and acidic residues" evidence="2">
    <location>
        <begin position="257"/>
        <end position="268"/>
    </location>
</feature>
<dbReference type="SMART" id="SM00787">
    <property type="entry name" value="Spc7"/>
    <property type="match status" value="1"/>
</dbReference>
<feature type="compositionally biased region" description="Low complexity" evidence="2">
    <location>
        <begin position="816"/>
        <end position="836"/>
    </location>
</feature>
<feature type="region of interest" description="Disordered" evidence="2">
    <location>
        <begin position="877"/>
        <end position="917"/>
    </location>
</feature>
<feature type="coiled-coil region" evidence="1">
    <location>
        <begin position="1141"/>
        <end position="1168"/>
    </location>
</feature>
<feature type="region of interest" description="Disordered" evidence="2">
    <location>
        <begin position="1"/>
        <end position="29"/>
    </location>
</feature>
<feature type="compositionally biased region" description="Polar residues" evidence="2">
    <location>
        <begin position="907"/>
        <end position="917"/>
    </location>
</feature>
<feature type="compositionally biased region" description="Polar residues" evidence="2">
    <location>
        <begin position="236"/>
        <end position="256"/>
    </location>
</feature>
<dbReference type="GO" id="GO:0034501">
    <property type="term" value="P:protein localization to kinetochore"/>
    <property type="evidence" value="ECO:0007669"/>
    <property type="project" value="TreeGrafter"/>
</dbReference>
<dbReference type="GO" id="GO:1990758">
    <property type="term" value="P:mitotic sister chromatid biorientation"/>
    <property type="evidence" value="ECO:0007669"/>
    <property type="project" value="TreeGrafter"/>
</dbReference>
<protein>
    <submittedName>
        <fullName evidence="4">BA75_01400T0</fullName>
    </submittedName>
</protein>
<dbReference type="InterPro" id="IPR033338">
    <property type="entry name" value="Spc105/Spc7"/>
</dbReference>
<feature type="domain" description="Spc7 kinetochore protein" evidence="3">
    <location>
        <begin position="991"/>
        <end position="1294"/>
    </location>
</feature>
<feature type="compositionally biased region" description="Polar residues" evidence="2">
    <location>
        <begin position="883"/>
        <end position="895"/>
    </location>
</feature>
<dbReference type="GO" id="GO:0007094">
    <property type="term" value="P:mitotic spindle assembly checkpoint signaling"/>
    <property type="evidence" value="ECO:0007669"/>
    <property type="project" value="TreeGrafter"/>
</dbReference>
<feature type="compositionally biased region" description="Polar residues" evidence="2">
    <location>
        <begin position="798"/>
        <end position="815"/>
    </location>
</feature>
<feature type="region of interest" description="Disordered" evidence="2">
    <location>
        <begin position="757"/>
        <end position="860"/>
    </location>
</feature>
<evidence type="ECO:0000313" key="4">
    <source>
        <dbReference type="EMBL" id="ANZ74163.1"/>
    </source>
</evidence>
<gene>
    <name evidence="4" type="ORF">ATY40_BA7501400</name>
</gene>
<feature type="region of interest" description="Disordered" evidence="2">
    <location>
        <begin position="229"/>
        <end position="273"/>
    </location>
</feature>
<dbReference type="Pfam" id="PF08317">
    <property type="entry name" value="Spc7"/>
    <property type="match status" value="1"/>
</dbReference>